<evidence type="ECO:0000259" key="14">
    <source>
        <dbReference type="PROSITE" id="PS51003"/>
    </source>
</evidence>
<keyword evidence="5 12" id="KW-0812">Transmembrane</keyword>
<evidence type="ECO:0000256" key="5">
    <source>
        <dbReference type="ARBA" id="ARBA00022692"/>
    </source>
</evidence>
<dbReference type="SUPFAM" id="SSF81648">
    <property type="entry name" value="a domain/subunit of cytochrome bc1 complex (Ubiquinol-cytochrome c reductase)"/>
    <property type="match status" value="1"/>
</dbReference>
<evidence type="ECO:0000256" key="8">
    <source>
        <dbReference type="ARBA" id="ARBA00022989"/>
    </source>
</evidence>
<dbReference type="GO" id="GO:0009055">
    <property type="term" value="F:electron transfer activity"/>
    <property type="evidence" value="ECO:0007669"/>
    <property type="project" value="InterPro"/>
</dbReference>
<feature type="transmembrane region" description="Helical" evidence="12">
    <location>
        <begin position="182"/>
        <end position="203"/>
    </location>
</feature>
<dbReference type="InterPro" id="IPR016174">
    <property type="entry name" value="Di-haem_cyt_TM"/>
</dbReference>
<dbReference type="InterPro" id="IPR027387">
    <property type="entry name" value="Cytb/b6-like_sf"/>
</dbReference>
<dbReference type="Pfam" id="PF00033">
    <property type="entry name" value="Cytochrome_B"/>
    <property type="match status" value="1"/>
</dbReference>
<keyword evidence="2" id="KW-0813">Transport</keyword>
<dbReference type="Gene3D" id="1.20.810.10">
    <property type="entry name" value="Cytochrome Bc1 Complex, Chain C"/>
    <property type="match status" value="1"/>
</dbReference>
<dbReference type="InterPro" id="IPR036909">
    <property type="entry name" value="Cyt_c-like_dom_sf"/>
</dbReference>
<organism evidence="16 17">
    <name type="scientific">Desulfosporosinus metallidurans</name>
    <dbReference type="NCBI Taxonomy" id="1888891"/>
    <lineage>
        <taxon>Bacteria</taxon>
        <taxon>Bacillati</taxon>
        <taxon>Bacillota</taxon>
        <taxon>Clostridia</taxon>
        <taxon>Eubacteriales</taxon>
        <taxon>Desulfitobacteriaceae</taxon>
        <taxon>Desulfosporosinus</taxon>
    </lineage>
</organism>
<dbReference type="InterPro" id="IPR048259">
    <property type="entry name" value="Cytochrome_b_N_euk/bac"/>
</dbReference>
<keyword evidence="10 12" id="KW-0472">Membrane</keyword>
<dbReference type="Proteomes" id="UP000186102">
    <property type="component" value="Unassembled WGS sequence"/>
</dbReference>
<keyword evidence="9 11" id="KW-0408">Iron</keyword>
<dbReference type="RefSeq" id="WP_075365373.1">
    <property type="nucleotide sequence ID" value="NZ_MLBF01000020.1"/>
</dbReference>
<dbReference type="GO" id="GO:0022904">
    <property type="term" value="P:respiratory electron transport chain"/>
    <property type="evidence" value="ECO:0007669"/>
    <property type="project" value="InterPro"/>
</dbReference>
<evidence type="ECO:0000256" key="4">
    <source>
        <dbReference type="ARBA" id="ARBA00022660"/>
    </source>
</evidence>
<dbReference type="GO" id="GO:0046872">
    <property type="term" value="F:metal ion binding"/>
    <property type="evidence" value="ECO:0007669"/>
    <property type="project" value="UniProtKB-KW"/>
</dbReference>
<evidence type="ECO:0000313" key="16">
    <source>
        <dbReference type="EMBL" id="OLN31209.1"/>
    </source>
</evidence>
<dbReference type="InterPro" id="IPR005798">
    <property type="entry name" value="Cyt_b/b6_C"/>
</dbReference>
<feature type="domain" description="Cytochrome c" evidence="15">
    <location>
        <begin position="366"/>
        <end position="447"/>
    </location>
</feature>
<keyword evidence="3 11" id="KW-0349">Heme</keyword>
<proteinExistence type="predicted"/>
<dbReference type="InterPro" id="IPR036150">
    <property type="entry name" value="Cyt_b/b6_C_sf"/>
</dbReference>
<evidence type="ECO:0000256" key="7">
    <source>
        <dbReference type="ARBA" id="ARBA00022982"/>
    </source>
</evidence>
<evidence type="ECO:0000256" key="9">
    <source>
        <dbReference type="ARBA" id="ARBA00023004"/>
    </source>
</evidence>
<dbReference type="PROSITE" id="PS51003">
    <property type="entry name" value="CYTB_CTER"/>
    <property type="match status" value="1"/>
</dbReference>
<dbReference type="GO" id="GO:0016020">
    <property type="term" value="C:membrane"/>
    <property type="evidence" value="ECO:0007669"/>
    <property type="project" value="UniProtKB-SubCell"/>
</dbReference>
<dbReference type="InterPro" id="IPR005797">
    <property type="entry name" value="Cyt_b/b6_N"/>
</dbReference>
<dbReference type="SUPFAM" id="SSF46626">
    <property type="entry name" value="Cytochrome c"/>
    <property type="match status" value="1"/>
</dbReference>
<feature type="transmembrane region" description="Helical" evidence="12">
    <location>
        <begin position="296"/>
        <end position="316"/>
    </location>
</feature>
<dbReference type="GO" id="GO:0016491">
    <property type="term" value="F:oxidoreductase activity"/>
    <property type="evidence" value="ECO:0007669"/>
    <property type="project" value="InterPro"/>
</dbReference>
<dbReference type="PROSITE" id="PS51007">
    <property type="entry name" value="CYTC"/>
    <property type="match status" value="1"/>
</dbReference>
<evidence type="ECO:0000259" key="15">
    <source>
        <dbReference type="PROSITE" id="PS51007"/>
    </source>
</evidence>
<feature type="domain" description="Cytochrome b/b6 N-terminal region profile" evidence="13">
    <location>
        <begin position="1"/>
        <end position="211"/>
    </location>
</feature>
<dbReference type="InterPro" id="IPR009056">
    <property type="entry name" value="Cyt_c-like_dom"/>
</dbReference>
<dbReference type="PROSITE" id="PS51002">
    <property type="entry name" value="CYTB_NTER"/>
    <property type="match status" value="1"/>
</dbReference>
<evidence type="ECO:0000256" key="11">
    <source>
        <dbReference type="PROSITE-ProRule" id="PRU00433"/>
    </source>
</evidence>
<feature type="transmembrane region" description="Helical" evidence="12">
    <location>
        <begin position="114"/>
        <end position="134"/>
    </location>
</feature>
<evidence type="ECO:0000256" key="3">
    <source>
        <dbReference type="ARBA" id="ARBA00022617"/>
    </source>
</evidence>
<comment type="caution">
    <text evidence="16">The sequence shown here is derived from an EMBL/GenBank/DDBJ whole genome shotgun (WGS) entry which is preliminary data.</text>
</comment>
<dbReference type="STRING" id="1888891.DSOL_2819"/>
<dbReference type="SUPFAM" id="SSF81342">
    <property type="entry name" value="Transmembrane di-heme cytochromes"/>
    <property type="match status" value="1"/>
</dbReference>
<dbReference type="GO" id="GO:0020037">
    <property type="term" value="F:heme binding"/>
    <property type="evidence" value="ECO:0007669"/>
    <property type="project" value="InterPro"/>
</dbReference>
<evidence type="ECO:0000256" key="6">
    <source>
        <dbReference type="ARBA" id="ARBA00022723"/>
    </source>
</evidence>
<protein>
    <submittedName>
        <fullName evidence="16">Menaquinone-cytochrome c reductase, cytochrome B subunit</fullName>
    </submittedName>
</protein>
<keyword evidence="4" id="KW-0679">Respiratory chain</keyword>
<dbReference type="OrthoDB" id="9804503at2"/>
<dbReference type="AlphaFoldDB" id="A0A1Q8QV43"/>
<gene>
    <name evidence="16" type="ORF">DSOL_2819</name>
</gene>
<reference evidence="16 17" key="1">
    <citation type="submission" date="2016-09" db="EMBL/GenBank/DDBJ databases">
        <title>Complete genome of Desulfosporosinus sp. OL.</title>
        <authorList>
            <person name="Mardanov A."/>
            <person name="Beletsky A."/>
            <person name="Panova A."/>
            <person name="Karnachuk O."/>
            <person name="Ravin N."/>
        </authorList>
    </citation>
    <scope>NUCLEOTIDE SEQUENCE [LARGE SCALE GENOMIC DNA]</scope>
    <source>
        <strain evidence="16 17">OL</strain>
    </source>
</reference>
<dbReference type="PANTHER" id="PTHR19271">
    <property type="entry name" value="CYTOCHROME B"/>
    <property type="match status" value="1"/>
</dbReference>
<evidence type="ECO:0000256" key="12">
    <source>
        <dbReference type="SAM" id="Phobius"/>
    </source>
</evidence>
<dbReference type="Pfam" id="PF00032">
    <property type="entry name" value="Cytochrom_B_C"/>
    <property type="match status" value="1"/>
</dbReference>
<comment type="subcellular location">
    <subcellularLocation>
        <location evidence="1">Membrane</location>
        <topology evidence="1">Multi-pass membrane protein</topology>
    </subcellularLocation>
</comment>
<evidence type="ECO:0000259" key="13">
    <source>
        <dbReference type="PROSITE" id="PS51002"/>
    </source>
</evidence>
<keyword evidence="6 11" id="KW-0479">Metal-binding</keyword>
<keyword evidence="17" id="KW-1185">Reference proteome</keyword>
<feature type="domain" description="Cytochrome b/b6 C-terminal region profile" evidence="14">
    <location>
        <begin position="220"/>
        <end position="348"/>
    </location>
</feature>
<evidence type="ECO:0000256" key="1">
    <source>
        <dbReference type="ARBA" id="ARBA00004141"/>
    </source>
</evidence>
<feature type="transmembrane region" description="Helical" evidence="12">
    <location>
        <begin position="328"/>
        <end position="349"/>
    </location>
</feature>
<dbReference type="EMBL" id="MLBF01000020">
    <property type="protein sequence ID" value="OLN31209.1"/>
    <property type="molecule type" value="Genomic_DNA"/>
</dbReference>
<dbReference type="PANTHER" id="PTHR19271:SF16">
    <property type="entry name" value="CYTOCHROME B"/>
    <property type="match status" value="1"/>
</dbReference>
<accession>A0A1Q8QV43</accession>
<evidence type="ECO:0000256" key="2">
    <source>
        <dbReference type="ARBA" id="ARBA00022448"/>
    </source>
</evidence>
<keyword evidence="8 12" id="KW-1133">Transmembrane helix</keyword>
<feature type="transmembrane region" description="Helical" evidence="12">
    <location>
        <begin position="77"/>
        <end position="102"/>
    </location>
</feature>
<feature type="transmembrane region" description="Helical" evidence="12">
    <location>
        <begin position="234"/>
        <end position="256"/>
    </location>
</feature>
<evidence type="ECO:0000313" key="17">
    <source>
        <dbReference type="Proteomes" id="UP000186102"/>
    </source>
</evidence>
<keyword evidence="7" id="KW-0249">Electron transport</keyword>
<sequence>MKQWLDERLQFSDILESMFEHPVPKPSNFLDYLGFASFFVFINQAITGILLAMVYVPSASEAYNSIKLLQSSIIGGYVRSLHSWGANFMVVVVFLHLLRVFYEGAYKKPRELTWILGGILFIGTLGLAFTGYLLPWDQEGYWATTVGTTMASYVPLMGDFLVRLMRNGTEVTGTTLTRFYSIHMLILPIIVLIAFMPHFFFVLRQGMSAGDRLMEAKQRGEDIEKQSIPFWPNVAFRMIIFVLVIALGLWIMAAIYPKGLGNPADALNKDNYVPAPAWYFFGVYQLLKYFPPSLDVVGIVVLPLVFFVIIFGLPWIDRNPAREPRKRPIALSIASVIVLGLVFLTYQGIRSVPKPLPKTGVIDHPSYKKDIDPIFQSRCVGCHGNSGGYTVDTYANLTKKNIIPGNPDGSNLISRINGKVPPQMPMGLEPLTKDQVQTIKNWIKDGAPQN</sequence>
<name>A0A1Q8QV43_9FIRM</name>
<feature type="transmembrane region" description="Helical" evidence="12">
    <location>
        <begin position="32"/>
        <end position="56"/>
    </location>
</feature>
<evidence type="ECO:0000256" key="10">
    <source>
        <dbReference type="ARBA" id="ARBA00023136"/>
    </source>
</evidence>
<dbReference type="CDD" id="cd00284">
    <property type="entry name" value="Cytochrome_b_N"/>
    <property type="match status" value="1"/>
</dbReference>
<dbReference type="Gene3D" id="1.10.760.10">
    <property type="entry name" value="Cytochrome c-like domain"/>
    <property type="match status" value="1"/>
</dbReference>